<dbReference type="PROSITE" id="PS50995">
    <property type="entry name" value="HTH_MARR_2"/>
    <property type="match status" value="1"/>
</dbReference>
<proteinExistence type="predicted"/>
<dbReference type="GO" id="GO:0003677">
    <property type="term" value="F:DNA binding"/>
    <property type="evidence" value="ECO:0007669"/>
    <property type="project" value="UniProtKB-KW"/>
</dbReference>
<dbReference type="EMBL" id="JAANOU010000001">
    <property type="protein sequence ID" value="NIH80668.1"/>
    <property type="molecule type" value="Genomic_DNA"/>
</dbReference>
<dbReference type="SMART" id="SM00347">
    <property type="entry name" value="HTH_MARR"/>
    <property type="match status" value="1"/>
</dbReference>
<dbReference type="Gene3D" id="1.10.10.10">
    <property type="entry name" value="Winged helix-like DNA-binding domain superfamily/Winged helix DNA-binding domain"/>
    <property type="match status" value="1"/>
</dbReference>
<keyword evidence="2" id="KW-0238">DNA-binding</keyword>
<dbReference type="InterPro" id="IPR036388">
    <property type="entry name" value="WH-like_DNA-bd_sf"/>
</dbReference>
<evidence type="ECO:0000313" key="2">
    <source>
        <dbReference type="EMBL" id="NIH80668.1"/>
    </source>
</evidence>
<gene>
    <name evidence="2" type="ORF">FHX46_003198</name>
</gene>
<evidence type="ECO:0000313" key="3">
    <source>
        <dbReference type="Proteomes" id="UP000754495"/>
    </source>
</evidence>
<dbReference type="InterPro" id="IPR039422">
    <property type="entry name" value="MarR/SlyA-like"/>
</dbReference>
<protein>
    <submittedName>
        <fullName evidence="2">DNA-binding MarR family transcriptional regulator</fullName>
    </submittedName>
</protein>
<organism evidence="2 3">
    <name type="scientific">Amycolatopsis viridis</name>
    <dbReference type="NCBI Taxonomy" id="185678"/>
    <lineage>
        <taxon>Bacteria</taxon>
        <taxon>Bacillati</taxon>
        <taxon>Actinomycetota</taxon>
        <taxon>Actinomycetes</taxon>
        <taxon>Pseudonocardiales</taxon>
        <taxon>Pseudonocardiaceae</taxon>
        <taxon>Amycolatopsis</taxon>
    </lineage>
</organism>
<dbReference type="InterPro" id="IPR000835">
    <property type="entry name" value="HTH_MarR-typ"/>
</dbReference>
<reference evidence="2 3" key="1">
    <citation type="submission" date="2020-03" db="EMBL/GenBank/DDBJ databases">
        <title>Sequencing the genomes of 1000 actinobacteria strains.</title>
        <authorList>
            <person name="Klenk H.-P."/>
        </authorList>
    </citation>
    <scope>NUCLEOTIDE SEQUENCE [LARGE SCALE GENOMIC DNA]</scope>
    <source>
        <strain evidence="2 3">DSM 45668</strain>
    </source>
</reference>
<sequence>MARRQVSHPDAVDLMLEQWRREIPGVDASPLAVFGRLHRAFDRYQHQLTRVLGRFDVSISAFGILTALRRAGEPYRRTAGDLADTTLLTTGGITQRVDRLEAAGLVRRERDLEDRRVVYIGLTPEGLALTDKVVEAHFANERRMLAELTQNERAQLAKLLSKLEHSLEVSELQAEG</sequence>
<accession>A0ABX0SVV8</accession>
<comment type="caution">
    <text evidence="2">The sequence shown here is derived from an EMBL/GenBank/DDBJ whole genome shotgun (WGS) entry which is preliminary data.</text>
</comment>
<dbReference type="PRINTS" id="PR00598">
    <property type="entry name" value="HTHMARR"/>
</dbReference>
<dbReference type="InterPro" id="IPR036390">
    <property type="entry name" value="WH_DNA-bd_sf"/>
</dbReference>
<dbReference type="SUPFAM" id="SSF46785">
    <property type="entry name" value="Winged helix' DNA-binding domain"/>
    <property type="match status" value="1"/>
</dbReference>
<evidence type="ECO:0000259" key="1">
    <source>
        <dbReference type="PROSITE" id="PS50995"/>
    </source>
</evidence>
<name>A0ABX0SVV8_9PSEU</name>
<dbReference type="Proteomes" id="UP000754495">
    <property type="component" value="Unassembled WGS sequence"/>
</dbReference>
<keyword evidence="3" id="KW-1185">Reference proteome</keyword>
<dbReference type="PANTHER" id="PTHR33164">
    <property type="entry name" value="TRANSCRIPTIONAL REGULATOR, MARR FAMILY"/>
    <property type="match status" value="1"/>
</dbReference>
<dbReference type="PANTHER" id="PTHR33164:SF104">
    <property type="entry name" value="TRANSCRIPTIONAL REGULATORY PROTEIN"/>
    <property type="match status" value="1"/>
</dbReference>
<dbReference type="Pfam" id="PF12802">
    <property type="entry name" value="MarR_2"/>
    <property type="match status" value="1"/>
</dbReference>
<feature type="domain" description="HTH marR-type" evidence="1">
    <location>
        <begin position="30"/>
        <end position="165"/>
    </location>
</feature>
<dbReference type="RefSeq" id="WP_167115261.1">
    <property type="nucleotide sequence ID" value="NZ_JAANOU010000001.1"/>
</dbReference>